<comment type="cofactor">
    <cofactor evidence="1">
        <name>Ca(2+)</name>
        <dbReference type="ChEBI" id="CHEBI:29108"/>
    </cofactor>
</comment>
<reference evidence="16 17" key="1">
    <citation type="submission" date="2015-03" db="EMBL/GenBank/DDBJ databases">
        <title>Genomics and transcriptomics of the oil-accumulating basidiomycete yeast T. oleaginosus allow insights into substrate utilization and the diverse evolutionary trajectories of mating systems in fungi.</title>
        <authorList>
            <consortium name="DOE Joint Genome Institute"/>
            <person name="Kourist R."/>
            <person name="Kracht O."/>
            <person name="Bracharz F."/>
            <person name="Lipzen A."/>
            <person name="Nolan M."/>
            <person name="Ohm R."/>
            <person name="Grigoriev I."/>
            <person name="Sun S."/>
            <person name="Heitman J."/>
            <person name="Bruck T."/>
            <person name="Nowrousian M."/>
        </authorList>
    </citation>
    <scope>NUCLEOTIDE SEQUENCE [LARGE SCALE GENOMIC DNA]</scope>
    <source>
        <strain evidence="16 17">IBC0246</strain>
    </source>
</reference>
<evidence type="ECO:0000313" key="17">
    <source>
        <dbReference type="Proteomes" id="UP000053611"/>
    </source>
</evidence>
<dbReference type="Pfam" id="PF18400">
    <property type="entry name" value="Thioredoxin_12"/>
    <property type="match status" value="1"/>
</dbReference>
<name>A0A0J0XMR8_9TREE</name>
<feature type="domain" description="UGGT thioredoxin-like" evidence="11">
    <location>
        <begin position="29"/>
        <end position="208"/>
    </location>
</feature>
<evidence type="ECO:0000313" key="16">
    <source>
        <dbReference type="EMBL" id="KLT42388.1"/>
    </source>
</evidence>
<dbReference type="Proteomes" id="UP000053611">
    <property type="component" value="Unassembled WGS sequence"/>
</dbReference>
<proteinExistence type="inferred from homology"/>
<keyword evidence="17" id="KW-1185">Reference proteome</keyword>
<feature type="compositionally biased region" description="Acidic residues" evidence="9">
    <location>
        <begin position="1504"/>
        <end position="1515"/>
    </location>
</feature>
<feature type="signal peptide" evidence="10">
    <location>
        <begin position="1"/>
        <end position="15"/>
    </location>
</feature>
<dbReference type="InterPro" id="IPR040525">
    <property type="entry name" value="UGGT_TRXL_4"/>
</dbReference>
<dbReference type="InterPro" id="IPR009448">
    <property type="entry name" value="UDP-g_GGtrans"/>
</dbReference>
<evidence type="ECO:0000259" key="14">
    <source>
        <dbReference type="Pfam" id="PF18403"/>
    </source>
</evidence>
<gene>
    <name evidence="16" type="ORF">CC85DRAFT_260485</name>
</gene>
<evidence type="ECO:0000256" key="5">
    <source>
        <dbReference type="ARBA" id="ARBA00022679"/>
    </source>
</evidence>
<dbReference type="PANTHER" id="PTHR11226:SF0">
    <property type="entry name" value="UDP-GLUCOSE:GLYCOPROTEIN GLUCOSYLTRANSFERASE"/>
    <property type="match status" value="1"/>
</dbReference>
<dbReference type="InterPro" id="IPR040693">
    <property type="entry name" value="UGGT_TRXL_1"/>
</dbReference>
<evidence type="ECO:0000256" key="7">
    <source>
        <dbReference type="ARBA" id="ARBA00022824"/>
    </source>
</evidence>
<evidence type="ECO:0008006" key="18">
    <source>
        <dbReference type="Google" id="ProtNLM"/>
    </source>
</evidence>
<keyword evidence="6 10" id="KW-0732">Signal</keyword>
<dbReference type="FunFam" id="3.90.550.10:FF:000065">
    <property type="entry name" value="UDP-glucose:glycoprotein glucosyltransferase, putative"/>
    <property type="match status" value="1"/>
</dbReference>
<keyword evidence="5" id="KW-0808">Transferase</keyword>
<comment type="pathway">
    <text evidence="3">Protein modification; protein glycosylation.</text>
</comment>
<dbReference type="Pfam" id="PF18403">
    <property type="entry name" value="Thioredoxin_15"/>
    <property type="match status" value="1"/>
</dbReference>
<dbReference type="SUPFAM" id="SSF53448">
    <property type="entry name" value="Nucleotide-diphospho-sugar transferases"/>
    <property type="match status" value="1"/>
</dbReference>
<dbReference type="GO" id="GO:0051082">
    <property type="term" value="F:unfolded protein binding"/>
    <property type="evidence" value="ECO:0007669"/>
    <property type="project" value="TreeGrafter"/>
</dbReference>
<sequence length="1528" mass="167460">MKWLAAALAAATALAAPPLSVSVETAWSAPPLLLEILEVAYDESPTSYFDVLHLLSFHLAPLSLTPQATLERATSLLDNHGLLTAERDTFRLALGLHTAAPRIAAAFSANDEDVGCASWVQFHGHVYCDAEELARAVTHGIESADYVPSPIEPGPFDRVRGAEPLSAVLYYAPTEASLPFLEFLDEFHAAHPQFSYAVRYAPQAGEERTKLSGYGVEMALKKTDYLVVDDRQVKASGSAEEYKQQDPFEDVLGADPWNEPALRKGEAGKIGIAATALIKAASNPMSAFVSLTQDIPKYAAALARKVEVPASIRKRVLRLGFKRPLGPALYINGRAVHERDLNAFSLLSIVRRERHHINSLMALGLSSKQAYELLSDKLIGEAATDVDPLEGLVDASDRAEGGGVVLYLNDLEKDIAYSRWPDSVQSFLRPLYPGQLHYVRLNAWNAISVLDFATMRGAETLAGSIAQLVQRNVPIHMGVVPMFDSPDSPSAQMARVLYYVADMQGATSVQQLCSAIVMANSGVKAKNVDLSVVRQLYGQMHAQATQEGKELLSFDEVLASPELGERLNATKAYLERLGATPADSATGHVFINGIHSPMHNQWTHQLQGVVSSQLGYLQEALQAGEGPTKETIGTFFYDLPTTSKRRNKVIIPSPDNDLRAYSVLDVFDGTAMVLAKQFIYPVDASRATPLSVWVVGDLDSKEGHALLEGALRNIDREGGATRVSFVHVPDEASKNVPGPRLSTLLFQLTAKNEHSSVQAEGLLDMMEEVSRIRTNLVDVGEIRAHSDPDAPLNSFLAEGWSSPDTALAAEFWSTVGPQVADKLGLKGLGLLINGRIINAKHFTTDDFAALEAYELRKRVQPVVNLLKTYVGADTPRDDFGDMVAVASSVIAAAYMPQGSEGIWVQQQAGRSRDYEGIDEGEISFSVGNKEDALVRVAAVLDPVSEEAQRWSALIQWLSSLDSVSTTVWLDPDIQAEEFKVKRFYRSALRTSLTFDVDGNEVLPAPTFHGLPSTPIYTLGMEVSPSWIVSPKDSPLDLDNILLSTLSAPTTVAFDLKLLVVDGHARESASAPPRGLQLQLSTNETVSDTQVMANLGYFQFKARPGVYDFAIRPGRGREVYEIESAGADGWDSPPVNVSGTKIRLDSFDGMTLYPRFTRRPGMEDADVLASPETSVSVVGGIVSKLKSLVGIQEVKPASRHADINIFTVASGLLYERFASIMILSVLKHTDSTVKFWFIENFLSPTFLRFLPAFSAKYGFEYELVTYKWPHWLRAQTEKQRIIWAYKILFLDVLFPMDLDKVIFVDADQIVRTDMKALVDLDLHGHVYAYPPMGDDRTEMEGFRFWKTGYWAKELQGRPYHISALYVVDLVRFRAQAAGDRLRGTYQALSADPNSLANLDQDLPNAMQRQLPIYTLDRDWLWCQTWCSDESLATAKTIDLCQNPLTKEPKLSRARQIPEWDSYDREIAEFAATLGDGALAANVDDLASGPGGAGAGAVGGAQPDAEQGEEQPPEAEEAQAPLGDRGKDEL</sequence>
<evidence type="ECO:0000259" key="11">
    <source>
        <dbReference type="Pfam" id="PF18400"/>
    </source>
</evidence>
<evidence type="ECO:0000259" key="15">
    <source>
        <dbReference type="Pfam" id="PF18404"/>
    </source>
</evidence>
<evidence type="ECO:0000256" key="4">
    <source>
        <dbReference type="ARBA" id="ARBA00006351"/>
    </source>
</evidence>
<dbReference type="PANTHER" id="PTHR11226">
    <property type="entry name" value="UDP-GLUCOSE GLYCOPROTEIN:GLUCOSYLTRANSFERASE"/>
    <property type="match status" value="1"/>
</dbReference>
<dbReference type="InterPro" id="IPR029044">
    <property type="entry name" value="Nucleotide-diphossugar_trans"/>
</dbReference>
<dbReference type="GeneID" id="28981440"/>
<comment type="subcellular location">
    <subcellularLocation>
        <location evidence="2">Endoplasmic reticulum lumen</location>
    </subcellularLocation>
</comment>
<evidence type="ECO:0000256" key="2">
    <source>
        <dbReference type="ARBA" id="ARBA00004319"/>
    </source>
</evidence>
<feature type="domain" description="Glucosyltransferase 24 catalytic" evidence="15">
    <location>
        <begin position="1202"/>
        <end position="1467"/>
    </location>
</feature>
<dbReference type="GO" id="GO:0005788">
    <property type="term" value="C:endoplasmic reticulum lumen"/>
    <property type="evidence" value="ECO:0007669"/>
    <property type="project" value="UniProtKB-SubCell"/>
</dbReference>
<dbReference type="Pfam" id="PF18402">
    <property type="entry name" value="Thioredoxin_14"/>
    <property type="match status" value="1"/>
</dbReference>
<dbReference type="InterPro" id="IPR040692">
    <property type="entry name" value="UGGT_TRXL_3"/>
</dbReference>
<dbReference type="OrthoDB" id="27683at2759"/>
<evidence type="ECO:0000259" key="12">
    <source>
        <dbReference type="Pfam" id="PF18401"/>
    </source>
</evidence>
<dbReference type="Pfam" id="PF18404">
    <property type="entry name" value="Glyco_transf_24"/>
    <property type="match status" value="1"/>
</dbReference>
<feature type="domain" description="UDP-glucose:glycoprotein glucosyltransferase thioredoxin-like" evidence="14">
    <location>
        <begin position="682"/>
        <end position="891"/>
    </location>
</feature>
<dbReference type="CDD" id="cd06432">
    <property type="entry name" value="GT8_HUGT1_C_like"/>
    <property type="match status" value="1"/>
</dbReference>
<dbReference type="Pfam" id="PF18401">
    <property type="entry name" value="Thioredoxin_13"/>
    <property type="match status" value="1"/>
</dbReference>
<accession>A0A0J0XMR8</accession>
<keyword evidence="8" id="KW-0325">Glycoprotein</keyword>
<organism evidence="16 17">
    <name type="scientific">Cutaneotrichosporon oleaginosum</name>
    <dbReference type="NCBI Taxonomy" id="879819"/>
    <lineage>
        <taxon>Eukaryota</taxon>
        <taxon>Fungi</taxon>
        <taxon>Dikarya</taxon>
        <taxon>Basidiomycota</taxon>
        <taxon>Agaricomycotina</taxon>
        <taxon>Tremellomycetes</taxon>
        <taxon>Trichosporonales</taxon>
        <taxon>Trichosporonaceae</taxon>
        <taxon>Cutaneotrichosporon</taxon>
    </lineage>
</organism>
<feature type="compositionally biased region" description="Gly residues" evidence="9">
    <location>
        <begin position="1487"/>
        <end position="1497"/>
    </location>
</feature>
<dbReference type="STRING" id="879819.A0A0J0XMR8"/>
<evidence type="ECO:0000256" key="10">
    <source>
        <dbReference type="SAM" id="SignalP"/>
    </source>
</evidence>
<comment type="similarity">
    <text evidence="4">Belongs to the glycosyltransferase 8 family.</text>
</comment>
<feature type="chain" id="PRO_5013130856" description="UDP-glucose:glycoprotein glucosyltransferase" evidence="10">
    <location>
        <begin position="16"/>
        <end position="1528"/>
    </location>
</feature>
<dbReference type="EMBL" id="KQ087206">
    <property type="protein sequence ID" value="KLT42388.1"/>
    <property type="molecule type" value="Genomic_DNA"/>
</dbReference>
<evidence type="ECO:0000259" key="13">
    <source>
        <dbReference type="Pfam" id="PF18402"/>
    </source>
</evidence>
<protein>
    <recommendedName>
        <fullName evidence="18">UDP-glucose:glycoprotein glucosyltransferase</fullName>
    </recommendedName>
</protein>
<dbReference type="InterPro" id="IPR040497">
    <property type="entry name" value="Glyco_transf_24"/>
</dbReference>
<dbReference type="GO" id="GO:0018279">
    <property type="term" value="P:protein N-linked glycosylation via asparagine"/>
    <property type="evidence" value="ECO:0007669"/>
    <property type="project" value="TreeGrafter"/>
</dbReference>
<dbReference type="GO" id="GO:0036503">
    <property type="term" value="P:ERAD pathway"/>
    <property type="evidence" value="ECO:0007669"/>
    <property type="project" value="TreeGrafter"/>
</dbReference>
<keyword evidence="7" id="KW-0256">Endoplasmic reticulum</keyword>
<feature type="domain" description="UGGT thioredoxin-like" evidence="13">
    <location>
        <begin position="393"/>
        <end position="650"/>
    </location>
</feature>
<dbReference type="Gene3D" id="3.90.550.10">
    <property type="entry name" value="Spore Coat Polysaccharide Biosynthesis Protein SpsA, Chain A"/>
    <property type="match status" value="1"/>
</dbReference>
<feature type="domain" description="UGGT thioredoxin-like" evidence="12">
    <location>
        <begin position="262"/>
        <end position="385"/>
    </location>
</feature>
<evidence type="ECO:0000256" key="9">
    <source>
        <dbReference type="SAM" id="MobiDB-lite"/>
    </source>
</evidence>
<dbReference type="UniPathway" id="UPA00378"/>
<dbReference type="RefSeq" id="XP_018278879.1">
    <property type="nucleotide sequence ID" value="XM_018420837.1"/>
</dbReference>
<evidence type="ECO:0000256" key="6">
    <source>
        <dbReference type="ARBA" id="ARBA00022729"/>
    </source>
</evidence>
<evidence type="ECO:0000256" key="1">
    <source>
        <dbReference type="ARBA" id="ARBA00001913"/>
    </source>
</evidence>
<feature type="region of interest" description="Disordered" evidence="9">
    <location>
        <begin position="1480"/>
        <end position="1528"/>
    </location>
</feature>
<dbReference type="Pfam" id="PF06427">
    <property type="entry name" value="UDP-g_GGTase"/>
    <property type="match status" value="1"/>
</dbReference>
<dbReference type="InterPro" id="IPR040694">
    <property type="entry name" value="UGGT_TRXL_2"/>
</dbReference>
<dbReference type="GO" id="GO:0003980">
    <property type="term" value="F:UDP-glucose:glycoprotein glucosyltransferase activity"/>
    <property type="evidence" value="ECO:0007669"/>
    <property type="project" value="InterPro"/>
</dbReference>
<evidence type="ECO:0000256" key="8">
    <source>
        <dbReference type="ARBA" id="ARBA00023180"/>
    </source>
</evidence>
<evidence type="ECO:0000256" key="3">
    <source>
        <dbReference type="ARBA" id="ARBA00004922"/>
    </source>
</evidence>